<feature type="repeat" description="TPR" evidence="1">
    <location>
        <begin position="2"/>
        <end position="35"/>
    </location>
</feature>
<dbReference type="SUPFAM" id="SSF52833">
    <property type="entry name" value="Thioredoxin-like"/>
    <property type="match status" value="1"/>
</dbReference>
<feature type="compositionally biased region" description="Basic and acidic residues" evidence="2">
    <location>
        <begin position="149"/>
        <end position="162"/>
    </location>
</feature>
<dbReference type="SMART" id="SM00028">
    <property type="entry name" value="TPR"/>
    <property type="match status" value="6"/>
</dbReference>
<dbReference type="OrthoDB" id="2121326at2759"/>
<proteinExistence type="predicted"/>
<dbReference type="RefSeq" id="XP_002506100.1">
    <property type="nucleotide sequence ID" value="XM_002506054.1"/>
</dbReference>
<dbReference type="Gene3D" id="3.40.30.10">
    <property type="entry name" value="Glutaredoxin"/>
    <property type="match status" value="1"/>
</dbReference>
<dbReference type="SUPFAM" id="SSF48452">
    <property type="entry name" value="TPR-like"/>
    <property type="match status" value="2"/>
</dbReference>
<dbReference type="AlphaFoldDB" id="C1EGN6"/>
<dbReference type="GeneID" id="8248831"/>
<dbReference type="InterPro" id="IPR036249">
    <property type="entry name" value="Thioredoxin-like_sf"/>
</dbReference>
<dbReference type="Gene3D" id="1.25.40.10">
    <property type="entry name" value="Tetratricopeptide repeat domain"/>
    <property type="match status" value="2"/>
</dbReference>
<dbReference type="PRINTS" id="PR00421">
    <property type="entry name" value="THIOREDOXIN"/>
</dbReference>
<dbReference type="Pfam" id="PF00085">
    <property type="entry name" value="Thioredoxin"/>
    <property type="match status" value="1"/>
</dbReference>
<dbReference type="InParanoid" id="C1EGN6"/>
<dbReference type="CDD" id="cd02947">
    <property type="entry name" value="TRX_family"/>
    <property type="match status" value="1"/>
</dbReference>
<feature type="domain" description="Thioredoxin" evidence="3">
    <location>
        <begin position="255"/>
        <end position="370"/>
    </location>
</feature>
<dbReference type="Proteomes" id="UP000002009">
    <property type="component" value="Chromosome 14"/>
</dbReference>
<dbReference type="KEGG" id="mis:MICPUN_63937"/>
<gene>
    <name evidence="4" type="ORF">MICPUN_63937</name>
</gene>
<dbReference type="Pfam" id="PF14559">
    <property type="entry name" value="TPR_19"/>
    <property type="match status" value="2"/>
</dbReference>
<dbReference type="OMA" id="MVISVEQ"/>
<dbReference type="GO" id="GO:0006950">
    <property type="term" value="P:response to stress"/>
    <property type="evidence" value="ECO:0007669"/>
    <property type="project" value="UniProtKB-ARBA"/>
</dbReference>
<organism evidence="4 5">
    <name type="scientific">Micromonas commoda (strain RCC299 / NOUM17 / CCMP2709)</name>
    <name type="common">Picoplanktonic green alga</name>
    <dbReference type="NCBI Taxonomy" id="296587"/>
    <lineage>
        <taxon>Eukaryota</taxon>
        <taxon>Viridiplantae</taxon>
        <taxon>Chlorophyta</taxon>
        <taxon>Mamiellophyceae</taxon>
        <taxon>Mamiellales</taxon>
        <taxon>Mamiellaceae</taxon>
        <taxon>Micromonas</taxon>
    </lineage>
</organism>
<dbReference type="PANTHER" id="PTHR46050:SF29">
    <property type="entry name" value="TPR REPEAT-CONTAINING THIOREDOXIN TTL4"/>
    <property type="match status" value="1"/>
</dbReference>
<evidence type="ECO:0000256" key="2">
    <source>
        <dbReference type="SAM" id="MobiDB-lite"/>
    </source>
</evidence>
<reference evidence="4 5" key="1">
    <citation type="journal article" date="2009" name="Science">
        <title>Green evolution and dynamic adaptations revealed by genomes of the marine picoeukaryotes Micromonas.</title>
        <authorList>
            <person name="Worden A.Z."/>
            <person name="Lee J.H."/>
            <person name="Mock T."/>
            <person name="Rouze P."/>
            <person name="Simmons M.P."/>
            <person name="Aerts A.L."/>
            <person name="Allen A.E."/>
            <person name="Cuvelier M.L."/>
            <person name="Derelle E."/>
            <person name="Everett M.V."/>
            <person name="Foulon E."/>
            <person name="Grimwood J."/>
            <person name="Gundlach H."/>
            <person name="Henrissat B."/>
            <person name="Napoli C."/>
            <person name="McDonald S.M."/>
            <person name="Parker M.S."/>
            <person name="Rombauts S."/>
            <person name="Salamov A."/>
            <person name="Von Dassow P."/>
            <person name="Badger J.H."/>
            <person name="Coutinho P.M."/>
            <person name="Demir E."/>
            <person name="Dubchak I."/>
            <person name="Gentemann C."/>
            <person name="Eikrem W."/>
            <person name="Gready J.E."/>
            <person name="John U."/>
            <person name="Lanier W."/>
            <person name="Lindquist E.A."/>
            <person name="Lucas S."/>
            <person name="Mayer K.F."/>
            <person name="Moreau H."/>
            <person name="Not F."/>
            <person name="Otillar R."/>
            <person name="Panaud O."/>
            <person name="Pangilinan J."/>
            <person name="Paulsen I."/>
            <person name="Piegu B."/>
            <person name="Poliakov A."/>
            <person name="Robbens S."/>
            <person name="Schmutz J."/>
            <person name="Toulza E."/>
            <person name="Wyss T."/>
            <person name="Zelensky A."/>
            <person name="Zhou K."/>
            <person name="Armbrust E.V."/>
            <person name="Bhattacharya D."/>
            <person name="Goodenough U.W."/>
            <person name="Van de Peer Y."/>
            <person name="Grigoriev I.V."/>
        </authorList>
    </citation>
    <scope>NUCLEOTIDE SEQUENCE [LARGE SCALE GENOMIC DNA]</scope>
    <source>
        <strain evidence="5">RCC299 / NOUM17</strain>
    </source>
</reference>
<accession>C1EGN6</accession>
<dbReference type="PANTHER" id="PTHR46050">
    <property type="entry name" value="TPR REPEAT-CONTAINING THIOREDOXIN"/>
    <property type="match status" value="1"/>
</dbReference>
<evidence type="ECO:0000256" key="1">
    <source>
        <dbReference type="PROSITE-ProRule" id="PRU00339"/>
    </source>
</evidence>
<dbReference type="EMBL" id="CP001332">
    <property type="protein sequence ID" value="ACO67358.1"/>
    <property type="molecule type" value="Genomic_DNA"/>
</dbReference>
<dbReference type="InterPro" id="IPR019734">
    <property type="entry name" value="TPR_rpt"/>
</dbReference>
<dbReference type="STRING" id="296587.C1EGN6"/>
<dbReference type="PROSITE" id="PS50005">
    <property type="entry name" value="TPR"/>
    <property type="match status" value="1"/>
</dbReference>
<name>C1EGN6_MICCC</name>
<dbReference type="FunCoup" id="C1EGN6">
    <property type="interactions" value="99"/>
</dbReference>
<sequence>MAEAAKERGNALYKSGKFSDAVAAYDEAIAADPTIASVHANRAAALSGQGRAFFAEAVRSCVTAVALDPSYARARSRLGQLCTKMGELDTATTAAEDLARADPDSAAAKALTRLLRALRDGRNEGNAAFKSGEHARAKEAYTAGIAKAAESDPDRDTNKDAEQTTTTETLAERMPCALLLCNRAACSSALGNHADALADADAALAADPTYVKASLRRAHALEALGRTEEAAAAFAAIRAELPGDPNVADGVNRCVRATGKASDERAGPIHVTDGAQYARLKAAAKLCVVDFTASWCGPCRSIAPVFERMALANPSVHFLKVDVDEVQDVAASENVRSMPTFKLYRYGSKLEEFSGADANRLQAWLTRYLPTVA</sequence>
<dbReference type="InterPro" id="IPR017937">
    <property type="entry name" value="Thioredoxin_CS"/>
</dbReference>
<feature type="region of interest" description="Disordered" evidence="2">
    <location>
        <begin position="148"/>
        <end position="168"/>
    </location>
</feature>
<keyword evidence="5" id="KW-1185">Reference proteome</keyword>
<evidence type="ECO:0000259" key="3">
    <source>
        <dbReference type="PROSITE" id="PS51352"/>
    </source>
</evidence>
<dbReference type="PROSITE" id="PS00194">
    <property type="entry name" value="THIOREDOXIN_1"/>
    <property type="match status" value="1"/>
</dbReference>
<dbReference type="InterPro" id="IPR044534">
    <property type="entry name" value="TTL1-4"/>
</dbReference>
<dbReference type="eggNOG" id="KOG1124">
    <property type="taxonomic scope" value="Eukaryota"/>
</dbReference>
<evidence type="ECO:0000313" key="4">
    <source>
        <dbReference type="EMBL" id="ACO67358.1"/>
    </source>
</evidence>
<keyword evidence="1" id="KW-0802">TPR repeat</keyword>
<dbReference type="InterPro" id="IPR011990">
    <property type="entry name" value="TPR-like_helical_dom_sf"/>
</dbReference>
<evidence type="ECO:0000313" key="5">
    <source>
        <dbReference type="Proteomes" id="UP000002009"/>
    </source>
</evidence>
<dbReference type="Pfam" id="PF13414">
    <property type="entry name" value="TPR_11"/>
    <property type="match status" value="1"/>
</dbReference>
<dbReference type="PROSITE" id="PS51352">
    <property type="entry name" value="THIOREDOXIN_2"/>
    <property type="match status" value="1"/>
</dbReference>
<dbReference type="InterPro" id="IPR013766">
    <property type="entry name" value="Thioredoxin_domain"/>
</dbReference>
<dbReference type="eggNOG" id="KOG0908">
    <property type="taxonomic scope" value="Eukaryota"/>
</dbReference>
<protein>
    <recommendedName>
        <fullName evidence="3">Thioredoxin domain-containing protein</fullName>
    </recommendedName>
</protein>